<dbReference type="PANTHER" id="PTHR23249">
    <property type="entry name" value="TRAFFICKING PROTEIN PARTICLE COMPLEX SUBUNIT"/>
    <property type="match status" value="1"/>
</dbReference>
<dbReference type="EMBL" id="CDMZ01000344">
    <property type="protein sequence ID" value="CEM12210.1"/>
    <property type="molecule type" value="Genomic_DNA"/>
</dbReference>
<proteinExistence type="inferred from homology"/>
<accession>A0A0G4FG78</accession>
<organism evidence="8">
    <name type="scientific">Chromera velia CCMP2878</name>
    <dbReference type="NCBI Taxonomy" id="1169474"/>
    <lineage>
        <taxon>Eukaryota</taxon>
        <taxon>Sar</taxon>
        <taxon>Alveolata</taxon>
        <taxon>Colpodellida</taxon>
        <taxon>Chromeraceae</taxon>
        <taxon>Chromera</taxon>
    </lineage>
</organism>
<comment type="subunit">
    <text evidence="7">Part of the multisubunit transport protein particle (TRAPP) complex.</text>
</comment>
<evidence type="ECO:0000256" key="6">
    <source>
        <dbReference type="ARBA" id="ARBA00038179"/>
    </source>
</evidence>
<comment type="subcellular location">
    <subcellularLocation>
        <location evidence="7">Endoplasmic reticulum</location>
    </subcellularLocation>
    <subcellularLocation>
        <location evidence="7">Golgi apparatus</location>
        <location evidence="7">cis-Golgi network</location>
    </subcellularLocation>
    <subcellularLocation>
        <location evidence="1">Golgi apparatus</location>
    </subcellularLocation>
</comment>
<dbReference type="CDD" id="cd14856">
    <property type="entry name" value="TRAPPC4_synbindin"/>
    <property type="match status" value="1"/>
</dbReference>
<name>A0A0G4FG78_9ALVE</name>
<evidence type="ECO:0000256" key="7">
    <source>
        <dbReference type="RuleBase" id="RU366065"/>
    </source>
</evidence>
<dbReference type="GO" id="GO:0005794">
    <property type="term" value="C:Golgi apparatus"/>
    <property type="evidence" value="ECO:0007669"/>
    <property type="project" value="UniProtKB-SubCell"/>
</dbReference>
<dbReference type="SMART" id="SM01399">
    <property type="entry name" value="Sybindin"/>
    <property type="match status" value="1"/>
</dbReference>
<dbReference type="PhylomeDB" id="A0A0G4FG78"/>
<keyword evidence="3 7" id="KW-0256">Endoplasmic reticulum</keyword>
<evidence type="ECO:0000256" key="1">
    <source>
        <dbReference type="ARBA" id="ARBA00004555"/>
    </source>
</evidence>
<keyword evidence="2 7" id="KW-0813">Transport</keyword>
<dbReference type="GO" id="GO:0005783">
    <property type="term" value="C:endoplasmic reticulum"/>
    <property type="evidence" value="ECO:0007669"/>
    <property type="project" value="UniProtKB-SubCell"/>
</dbReference>
<protein>
    <recommendedName>
        <fullName evidence="7">Trafficking protein particle complex subunit</fullName>
    </recommendedName>
</protein>
<dbReference type="VEuPathDB" id="CryptoDB:Cvel_16804"/>
<dbReference type="PANTHER" id="PTHR23249:SF15">
    <property type="entry name" value="TRAFFICKING PROTEIN PARTICLE COMPLEX SUBUNIT 4"/>
    <property type="match status" value="1"/>
</dbReference>
<dbReference type="InterPro" id="IPR011012">
    <property type="entry name" value="Longin-like_dom_sf"/>
</dbReference>
<sequence length="148" mass="16835">MYSLYINNKSGTLIYQKDFSTSVNHSANDKIRLASTFHGLCAISQQIAPLPAPKPGSFSFLQPDGISFVEADTFKLQCFETLTGMRFFVVAQPGIQDLAPFLKQIYEAYSDWVLKNPFYEQDQPVRVESFDKQVMRIWEAWRPVVGAV</sequence>
<evidence type="ECO:0000256" key="4">
    <source>
        <dbReference type="ARBA" id="ARBA00022892"/>
    </source>
</evidence>
<keyword evidence="4 7" id="KW-0931">ER-Golgi transport</keyword>
<evidence type="ECO:0000313" key="8">
    <source>
        <dbReference type="EMBL" id="CEM12210.1"/>
    </source>
</evidence>
<evidence type="ECO:0000256" key="5">
    <source>
        <dbReference type="ARBA" id="ARBA00023034"/>
    </source>
</evidence>
<keyword evidence="5 7" id="KW-0333">Golgi apparatus</keyword>
<dbReference type="Gene3D" id="3.30.450.70">
    <property type="match status" value="1"/>
</dbReference>
<evidence type="ECO:0000256" key="2">
    <source>
        <dbReference type="ARBA" id="ARBA00022448"/>
    </source>
</evidence>
<reference evidence="8" key="1">
    <citation type="submission" date="2014-11" db="EMBL/GenBank/DDBJ databases">
        <authorList>
            <person name="Otto D Thomas"/>
            <person name="Naeem Raeece"/>
        </authorList>
    </citation>
    <scope>NUCLEOTIDE SEQUENCE</scope>
</reference>
<dbReference type="GO" id="GO:0006888">
    <property type="term" value="P:endoplasmic reticulum to Golgi vesicle-mediated transport"/>
    <property type="evidence" value="ECO:0007669"/>
    <property type="project" value="UniProtKB-UniRule"/>
</dbReference>
<dbReference type="Pfam" id="PF04099">
    <property type="entry name" value="Sybindin"/>
    <property type="match status" value="1"/>
</dbReference>
<dbReference type="GO" id="GO:0030008">
    <property type="term" value="C:TRAPP complex"/>
    <property type="evidence" value="ECO:0007669"/>
    <property type="project" value="UniProtKB-UniRule"/>
</dbReference>
<gene>
    <name evidence="8" type="ORF">Cvel_16804</name>
</gene>
<dbReference type="SUPFAM" id="SSF64356">
    <property type="entry name" value="SNARE-like"/>
    <property type="match status" value="1"/>
</dbReference>
<evidence type="ECO:0000256" key="3">
    <source>
        <dbReference type="ARBA" id="ARBA00022824"/>
    </source>
</evidence>
<comment type="similarity">
    <text evidence="6">Belongs to the TRAPP small subunits family. TRAPPC4 subfamily.</text>
</comment>
<dbReference type="AlphaFoldDB" id="A0A0G4FG78"/>
<dbReference type="InterPro" id="IPR007233">
    <property type="entry name" value="TRAPPC"/>
</dbReference>